<dbReference type="EMBL" id="BK015253">
    <property type="protein sequence ID" value="DAD98124.1"/>
    <property type="molecule type" value="Genomic_DNA"/>
</dbReference>
<sequence length="170" mass="19103">MWDKFGELDSAEEINRLAAAELQEGDVNALKALAEENGLDKDDVEDYIDGLIDTLTTPELAAVGKLDVEMKHLDVKGILKDWVDELKAEIMRDREFAIAIRRKGKSLAGYIALTAETGYTNRAVVHKEIVAKTTTIKNMIGSHEFSIGIPTRTERKQLMHTYYEGKVHEK</sequence>
<name>A0A8S5NUS4_9CAUD</name>
<organism evidence="1">
    <name type="scientific">Myoviridae sp. ct1CM14</name>
    <dbReference type="NCBI Taxonomy" id="2825018"/>
    <lineage>
        <taxon>Viruses</taxon>
        <taxon>Duplodnaviria</taxon>
        <taxon>Heunggongvirae</taxon>
        <taxon>Uroviricota</taxon>
        <taxon>Caudoviricetes</taxon>
    </lineage>
</organism>
<evidence type="ECO:0000313" key="1">
    <source>
        <dbReference type="EMBL" id="DAD98124.1"/>
    </source>
</evidence>
<proteinExistence type="predicted"/>
<accession>A0A8S5NUS4</accession>
<reference evidence="1" key="1">
    <citation type="journal article" date="2021" name="Proc. Natl. Acad. Sci. U.S.A.">
        <title>A Catalog of Tens of Thousands of Viruses from Human Metagenomes Reveals Hidden Associations with Chronic Diseases.</title>
        <authorList>
            <person name="Tisza M.J."/>
            <person name="Buck C.B."/>
        </authorList>
    </citation>
    <scope>NUCLEOTIDE SEQUENCE</scope>
    <source>
        <strain evidence="1">Ct1CM14</strain>
    </source>
</reference>
<protein>
    <submittedName>
        <fullName evidence="1">Uncharacterized protein</fullName>
    </submittedName>
</protein>